<dbReference type="Pfam" id="PF00089">
    <property type="entry name" value="Trypsin"/>
    <property type="match status" value="1"/>
</dbReference>
<feature type="chain" id="PRO_5021915325" description="Peptidase S1 domain-containing protein" evidence="1">
    <location>
        <begin position="23"/>
        <end position="475"/>
    </location>
</feature>
<evidence type="ECO:0000259" key="2">
    <source>
        <dbReference type="Pfam" id="PF00089"/>
    </source>
</evidence>
<evidence type="ECO:0000313" key="3">
    <source>
        <dbReference type="EMBL" id="BBL92375.1"/>
    </source>
</evidence>
<reference evidence="4" key="1">
    <citation type="submission" date="2019-07" db="EMBL/GenBank/DDBJ databases">
        <title>Complete Genome Sequences of Vibrion rotiferianus strain AM7.</title>
        <authorList>
            <person name="Miyazaki K."/>
            <person name="Wiseschart A."/>
            <person name="Pootanakit K."/>
            <person name="Ishimori K."/>
            <person name="Kitahara K."/>
        </authorList>
    </citation>
    <scope>NUCLEOTIDE SEQUENCE [LARGE SCALE GENOMIC DNA]</scope>
    <source>
        <strain evidence="4">AM7</strain>
        <plasmid evidence="4">pam7 dna</plasmid>
    </source>
</reference>
<feature type="domain" description="Peptidase S1" evidence="2">
    <location>
        <begin position="46"/>
        <end position="87"/>
    </location>
</feature>
<dbReference type="Gene3D" id="2.40.10.10">
    <property type="entry name" value="Trypsin-like serine proteases"/>
    <property type="match status" value="1"/>
</dbReference>
<feature type="signal peptide" evidence="1">
    <location>
        <begin position="1"/>
        <end position="22"/>
    </location>
</feature>
<gene>
    <name evidence="3" type="ORF">VroAM7_50280</name>
</gene>
<evidence type="ECO:0000256" key="1">
    <source>
        <dbReference type="SAM" id="SignalP"/>
    </source>
</evidence>
<dbReference type="Proteomes" id="UP000315115">
    <property type="component" value="Plasmid pAM7"/>
</dbReference>
<dbReference type="EMBL" id="AP019800">
    <property type="protein sequence ID" value="BBL92375.1"/>
    <property type="molecule type" value="Genomic_DNA"/>
</dbReference>
<dbReference type="GO" id="GO:0006508">
    <property type="term" value="P:proteolysis"/>
    <property type="evidence" value="ECO:0007669"/>
    <property type="project" value="InterPro"/>
</dbReference>
<dbReference type="GO" id="GO:0004252">
    <property type="term" value="F:serine-type endopeptidase activity"/>
    <property type="evidence" value="ECO:0007669"/>
    <property type="project" value="InterPro"/>
</dbReference>
<organism evidence="3 4">
    <name type="scientific">Vibrio rotiferianus</name>
    <dbReference type="NCBI Taxonomy" id="190895"/>
    <lineage>
        <taxon>Bacteria</taxon>
        <taxon>Pseudomonadati</taxon>
        <taxon>Pseudomonadota</taxon>
        <taxon>Gammaproteobacteria</taxon>
        <taxon>Vibrionales</taxon>
        <taxon>Vibrionaceae</taxon>
        <taxon>Vibrio</taxon>
    </lineage>
</organism>
<protein>
    <recommendedName>
        <fullName evidence="2">Peptidase S1 domain-containing protein</fullName>
    </recommendedName>
</protein>
<dbReference type="RefSeq" id="WP_143694399.1">
    <property type="nucleotide sequence ID" value="NZ_AP019800.1"/>
</dbReference>
<accession>A0A510IF11</accession>
<geneLocation type="plasmid" evidence="4">
    <name>pam7 dna</name>
</geneLocation>
<evidence type="ECO:0000313" key="4">
    <source>
        <dbReference type="Proteomes" id="UP000315115"/>
    </source>
</evidence>
<dbReference type="SUPFAM" id="SSF50494">
    <property type="entry name" value="Trypsin-like serine proteases"/>
    <property type="match status" value="1"/>
</dbReference>
<dbReference type="InterPro" id="IPR043504">
    <property type="entry name" value="Peptidase_S1_PA_chymotrypsin"/>
</dbReference>
<keyword evidence="1" id="KW-0732">Signal</keyword>
<sequence length="475" mass="52221">MKSLKPLITIACIGLVPMICSAAEYSDPKPLVSNGADTPAREYNDYLIHFIANDTKYCTGQFISPKFILTNAHCVDVPDPFGEPKLSMDITVFGGMNKFDYSRVVAQGTVPVHRLVHRNMNVIDEYLDYFNPIVNAFISRWTNELYGEQFNGKMIFEGLAPSLYEGASDLALIEMNTEVPLTSIALPQRSLKLEEGMSFEDFKQSSMFANKSWIMRGFGSSGYDDVPDPTVLQQFEPNFVIDPHLVECTFYTEGDIGSRMCDGDIPMVNEGFGVRITPRIEALSLNNKAPEVAAQPGDSGSGVYESGTDNLYSIATHLYESISEDGRLLWANGMVTLDHVLFEIARVIDDIVAPTDVYLDSTSDTSVTFAIQNHTLERVTFDEMVGNLDLLTDCGPAVEATESCLITIDFTDEIAHSPGGFTHTINFSNTSSTKIHVGPPADAKYSSEISGGSTGPIALLMTLLLGLRRKSLWSR</sequence>
<name>A0A510IF11_9VIBR</name>
<dbReference type="InterPro" id="IPR009003">
    <property type="entry name" value="Peptidase_S1_PA"/>
</dbReference>
<dbReference type="AlphaFoldDB" id="A0A510IF11"/>
<dbReference type="NCBIfam" id="TIGR03501">
    <property type="entry name" value="GlyGly_CTERM"/>
    <property type="match status" value="1"/>
</dbReference>
<dbReference type="InterPro" id="IPR020008">
    <property type="entry name" value="GlyGly_CTERM"/>
</dbReference>
<proteinExistence type="predicted"/>
<keyword evidence="3" id="KW-0614">Plasmid</keyword>
<dbReference type="InterPro" id="IPR001254">
    <property type="entry name" value="Trypsin_dom"/>
</dbReference>